<dbReference type="EMBL" id="QUZU01000004">
    <property type="protein sequence ID" value="TFY91427.1"/>
    <property type="molecule type" value="Genomic_DNA"/>
</dbReference>
<dbReference type="AlphaFoldDB" id="A0A4Z0AYL2"/>
<gene>
    <name evidence="1" type="ORF">DYL59_05595</name>
</gene>
<evidence type="ECO:0000313" key="1">
    <source>
        <dbReference type="EMBL" id="TFY91427.1"/>
    </source>
</evidence>
<organism evidence="1 2">
    <name type="scientific">Pseudomonas kairouanensis</name>
    <dbReference type="NCBI Taxonomy" id="2293832"/>
    <lineage>
        <taxon>Bacteria</taxon>
        <taxon>Pseudomonadati</taxon>
        <taxon>Pseudomonadota</taxon>
        <taxon>Gammaproteobacteria</taxon>
        <taxon>Pseudomonadales</taxon>
        <taxon>Pseudomonadaceae</taxon>
        <taxon>Pseudomonas</taxon>
    </lineage>
</organism>
<name>A0A4Z0AYL2_9PSED</name>
<dbReference type="OrthoDB" id="6984302at2"/>
<comment type="caution">
    <text evidence="1">The sequence shown here is derived from an EMBL/GenBank/DDBJ whole genome shotgun (WGS) entry which is preliminary data.</text>
</comment>
<proteinExistence type="predicted"/>
<accession>A0A4Z0AYL2</accession>
<keyword evidence="2" id="KW-1185">Reference proteome</keyword>
<dbReference type="RefSeq" id="WP_135288284.1">
    <property type="nucleotide sequence ID" value="NZ_QUZU01000004.1"/>
</dbReference>
<reference evidence="1 2" key="1">
    <citation type="journal article" date="2019" name="Syst. Appl. Microbiol.">
        <title>New species of pathogenic Pseudomonas isolated from citrus in Tunisia: Proposal of Pseudomonas kairouanensis sp. nov. and Pseudomonas nabeulensis sp. nov.</title>
        <authorList>
            <person name="Oueslati M."/>
            <person name="Mulet M."/>
            <person name="Gomila M."/>
            <person name="Berge O."/>
            <person name="Hajlaoui M.R."/>
            <person name="Lalucat J."/>
            <person name="Sadfi-Zouaoui N."/>
            <person name="Garcia-Valdes E."/>
        </authorList>
    </citation>
    <scope>NUCLEOTIDE SEQUENCE [LARGE SCALE GENOMIC DNA]</scope>
    <source>
        <strain evidence="1 2">KC12</strain>
    </source>
</reference>
<dbReference type="Proteomes" id="UP000297391">
    <property type="component" value="Unassembled WGS sequence"/>
</dbReference>
<protein>
    <submittedName>
        <fullName evidence="1">Uncharacterized protein</fullName>
    </submittedName>
</protein>
<sequence>MPLPSIDFGVTVKQLVVLVTLGSAAAYLINAHDDIPAENLAQEAFIRAQEQVNAQIGTVLEIAMVRQVVAHPGYSTLGYTRSMYAVDGERGRLMVTLKRIEGESTIEVTQIRRP</sequence>
<evidence type="ECO:0000313" key="2">
    <source>
        <dbReference type="Proteomes" id="UP000297391"/>
    </source>
</evidence>